<keyword evidence="2" id="KW-0333">Golgi apparatus</keyword>
<dbReference type="Pfam" id="PF05719">
    <property type="entry name" value="GPP34"/>
    <property type="match status" value="1"/>
</dbReference>
<keyword evidence="4" id="KW-0472">Membrane</keyword>
<proteinExistence type="predicted"/>
<evidence type="ECO:0000313" key="7">
    <source>
        <dbReference type="Proteomes" id="UP001595851"/>
    </source>
</evidence>
<dbReference type="Gene3D" id="1.10.3630.10">
    <property type="entry name" value="yeast vps74-n-term truncation variant domain like"/>
    <property type="match status" value="1"/>
</dbReference>
<comment type="caution">
    <text evidence="6">The sequence shown here is derived from an EMBL/GenBank/DDBJ whole genome shotgun (WGS) entry which is preliminary data.</text>
</comment>
<evidence type="ECO:0000256" key="4">
    <source>
        <dbReference type="ARBA" id="ARBA00023136"/>
    </source>
</evidence>
<dbReference type="InterPro" id="IPR038261">
    <property type="entry name" value="GPP34-like_sf"/>
</dbReference>
<dbReference type="RefSeq" id="WP_379530700.1">
    <property type="nucleotide sequence ID" value="NZ_JBHSBI010000013.1"/>
</dbReference>
<keyword evidence="3" id="KW-0446">Lipid-binding</keyword>
<dbReference type="Proteomes" id="UP001595851">
    <property type="component" value="Unassembled WGS sequence"/>
</dbReference>
<evidence type="ECO:0000256" key="5">
    <source>
        <dbReference type="SAM" id="MobiDB-lite"/>
    </source>
</evidence>
<evidence type="ECO:0000256" key="3">
    <source>
        <dbReference type="ARBA" id="ARBA00023121"/>
    </source>
</evidence>
<accession>A0ABV8GCH4</accession>
<gene>
    <name evidence="6" type="ORF">ACFOY2_25985</name>
</gene>
<sequence>MNQHPDEPFVGGETETPGEAQRPGAPTLAEDLLLLLFQPGAGTIAGENTLFYTLAGAVLADLALGDHVRTDTGWGGTTRVEAIENRPPSDDILRSTWDYVSQKPRGVQTVLAAIGPTLRSPLLDRLIKRGDIRRGTRKALGLFNTTVLEDGGSGRRGRLLEDVRDVLVEGAEPQPRVAALAALLSGSGTLPQFHHEIPWTSPVITRAKELEQGNWGAGAAAEAVARTVTATIVNNVIIAATVLPRN</sequence>
<evidence type="ECO:0000256" key="2">
    <source>
        <dbReference type="ARBA" id="ARBA00023034"/>
    </source>
</evidence>
<dbReference type="InterPro" id="IPR008628">
    <property type="entry name" value="GPP34-like"/>
</dbReference>
<organism evidence="6 7">
    <name type="scientific">Nonomuraea purpurea</name>
    <dbReference type="NCBI Taxonomy" id="1849276"/>
    <lineage>
        <taxon>Bacteria</taxon>
        <taxon>Bacillati</taxon>
        <taxon>Actinomycetota</taxon>
        <taxon>Actinomycetes</taxon>
        <taxon>Streptosporangiales</taxon>
        <taxon>Streptosporangiaceae</taxon>
        <taxon>Nonomuraea</taxon>
    </lineage>
</organism>
<dbReference type="EMBL" id="JBHSBI010000013">
    <property type="protein sequence ID" value="MFC4010705.1"/>
    <property type="molecule type" value="Genomic_DNA"/>
</dbReference>
<evidence type="ECO:0000256" key="1">
    <source>
        <dbReference type="ARBA" id="ARBA00004255"/>
    </source>
</evidence>
<reference evidence="7" key="1">
    <citation type="journal article" date="2019" name="Int. J. Syst. Evol. Microbiol.">
        <title>The Global Catalogue of Microorganisms (GCM) 10K type strain sequencing project: providing services to taxonomists for standard genome sequencing and annotation.</title>
        <authorList>
            <consortium name="The Broad Institute Genomics Platform"/>
            <consortium name="The Broad Institute Genome Sequencing Center for Infectious Disease"/>
            <person name="Wu L."/>
            <person name="Ma J."/>
        </authorList>
    </citation>
    <scope>NUCLEOTIDE SEQUENCE [LARGE SCALE GENOMIC DNA]</scope>
    <source>
        <strain evidence="7">TBRC 1276</strain>
    </source>
</reference>
<keyword evidence="7" id="KW-1185">Reference proteome</keyword>
<comment type="subcellular location">
    <subcellularLocation>
        <location evidence="1">Golgi apparatus membrane</location>
        <topology evidence="1">Peripheral membrane protein</topology>
        <orientation evidence="1">Cytoplasmic side</orientation>
    </subcellularLocation>
</comment>
<feature type="region of interest" description="Disordered" evidence="5">
    <location>
        <begin position="1"/>
        <end position="24"/>
    </location>
</feature>
<name>A0ABV8GCH4_9ACTN</name>
<protein>
    <submittedName>
        <fullName evidence="6">GPP34 family phosphoprotein</fullName>
    </submittedName>
</protein>
<evidence type="ECO:0000313" key="6">
    <source>
        <dbReference type="EMBL" id="MFC4010705.1"/>
    </source>
</evidence>